<name>A0A3S4WS31_SERFO</name>
<proteinExistence type="predicted"/>
<dbReference type="AlphaFoldDB" id="A0A3S4WS31"/>
<gene>
    <name evidence="1" type="ORF">NCTC13193_01026</name>
</gene>
<accession>A0A3S4WS31</accession>
<dbReference type="EMBL" id="LR134492">
    <property type="protein sequence ID" value="VEI64176.1"/>
    <property type="molecule type" value="Genomic_DNA"/>
</dbReference>
<organism evidence="1 2">
    <name type="scientific">Serratia fonticola</name>
    <dbReference type="NCBI Taxonomy" id="47917"/>
    <lineage>
        <taxon>Bacteria</taxon>
        <taxon>Pseudomonadati</taxon>
        <taxon>Pseudomonadota</taxon>
        <taxon>Gammaproteobacteria</taxon>
        <taxon>Enterobacterales</taxon>
        <taxon>Yersiniaceae</taxon>
        <taxon>Serratia</taxon>
    </lineage>
</organism>
<evidence type="ECO:0000313" key="1">
    <source>
        <dbReference type="EMBL" id="VEI64176.1"/>
    </source>
</evidence>
<protein>
    <submittedName>
        <fullName evidence="1">Uncharacterized protein</fullName>
    </submittedName>
</protein>
<sequence length="67" mass="7482">MNKPQLFGVFTLLSLLFLLLALGHTASIANISKHILTAKPCCWFTKMMRSWPSWLTLSSRVIMASSA</sequence>
<dbReference type="Proteomes" id="UP000270487">
    <property type="component" value="Chromosome"/>
</dbReference>
<reference evidence="1 2" key="1">
    <citation type="submission" date="2018-12" db="EMBL/GenBank/DDBJ databases">
        <authorList>
            <consortium name="Pathogen Informatics"/>
        </authorList>
    </citation>
    <scope>NUCLEOTIDE SEQUENCE [LARGE SCALE GENOMIC DNA]</scope>
    <source>
        <strain evidence="1 2">NCTC13193</strain>
    </source>
</reference>
<evidence type="ECO:0000313" key="2">
    <source>
        <dbReference type="Proteomes" id="UP000270487"/>
    </source>
</evidence>